<dbReference type="Proteomes" id="UP001284601">
    <property type="component" value="Unassembled WGS sequence"/>
</dbReference>
<sequence length="384" mass="40131">MDKRYARILALAASAAISVGTLAACGSDDDDSGTTASGGAAATTTTGGGGGSSATSGKIALLLPENQTARYESQDRPLFEAKVRELCPDCEVIYSNAEQDASQQQQQADAAITNGARVLVLDPVDGRAAAAIATRAKQSDIGVIAYDRAIENAEIDYYISFDNARVGELQATALVEKLREDGRSGDIVMINGAPTDPNAALFKRGAHSVFDTAEGIRVGKEYDTPDWTPARAQTEMEQAITALGRDGFVGVYAANDGTAGGAIAAMRSNGIDPSTRPVTGQDAELAGIQRIVAGDQYMTIYKAIKPEAENAAQLAVDLLGGNTDSNLVNQTVNNGTTDVPSVILDPVSVTADNIRDTVVRDGFWTVDQICTSAYADACRRLGLN</sequence>
<dbReference type="PROSITE" id="PS51257">
    <property type="entry name" value="PROKAR_LIPOPROTEIN"/>
    <property type="match status" value="1"/>
</dbReference>
<feature type="chain" id="PRO_5045096735" evidence="4">
    <location>
        <begin position="24"/>
        <end position="384"/>
    </location>
</feature>
<dbReference type="InterPro" id="IPR028082">
    <property type="entry name" value="Peripla_BP_I"/>
</dbReference>
<dbReference type="InterPro" id="IPR050555">
    <property type="entry name" value="Bact_Solute-Bind_Prot2"/>
</dbReference>
<evidence type="ECO:0000313" key="6">
    <source>
        <dbReference type="EMBL" id="MDW5593505.1"/>
    </source>
</evidence>
<feature type="compositionally biased region" description="Low complexity" evidence="3">
    <location>
        <begin position="33"/>
        <end position="45"/>
    </location>
</feature>
<comment type="subcellular location">
    <subcellularLocation>
        <location evidence="1">Cell envelope</location>
    </subcellularLocation>
</comment>
<dbReference type="PANTHER" id="PTHR30036">
    <property type="entry name" value="D-XYLOSE-BINDING PERIPLASMIC PROTEIN"/>
    <property type="match status" value="1"/>
</dbReference>
<dbReference type="PANTHER" id="PTHR30036:SF1">
    <property type="entry name" value="D-XYLOSE-BINDING PERIPLASMIC PROTEIN"/>
    <property type="match status" value="1"/>
</dbReference>
<dbReference type="Gene3D" id="3.40.50.2300">
    <property type="match status" value="2"/>
</dbReference>
<evidence type="ECO:0000256" key="3">
    <source>
        <dbReference type="SAM" id="MobiDB-lite"/>
    </source>
</evidence>
<feature type="signal peptide" evidence="4">
    <location>
        <begin position="1"/>
        <end position="23"/>
    </location>
</feature>
<evidence type="ECO:0000256" key="1">
    <source>
        <dbReference type="ARBA" id="ARBA00004196"/>
    </source>
</evidence>
<reference evidence="7" key="1">
    <citation type="submission" date="2023-07" db="EMBL/GenBank/DDBJ databases">
        <title>Conexibacter stalactiti sp. nov., isolated from stalactites in a lava cave and emended description of the genus Conexibacter.</title>
        <authorList>
            <person name="Lee S.D."/>
        </authorList>
    </citation>
    <scope>NUCLEOTIDE SEQUENCE [LARGE SCALE GENOMIC DNA]</scope>
    <source>
        <strain evidence="7">KCTC 39840</strain>
    </source>
</reference>
<gene>
    <name evidence="6" type="ORF">R7226_04100</name>
</gene>
<accession>A0ABU4HJS9</accession>
<evidence type="ECO:0000259" key="5">
    <source>
        <dbReference type="Pfam" id="PF13407"/>
    </source>
</evidence>
<organism evidence="6 7">
    <name type="scientific">Conexibacter stalactiti</name>
    <dbReference type="NCBI Taxonomy" id="1940611"/>
    <lineage>
        <taxon>Bacteria</taxon>
        <taxon>Bacillati</taxon>
        <taxon>Actinomycetota</taxon>
        <taxon>Thermoleophilia</taxon>
        <taxon>Solirubrobacterales</taxon>
        <taxon>Conexibacteraceae</taxon>
        <taxon>Conexibacter</taxon>
    </lineage>
</organism>
<keyword evidence="7" id="KW-1185">Reference proteome</keyword>
<evidence type="ECO:0000313" key="7">
    <source>
        <dbReference type="Proteomes" id="UP001284601"/>
    </source>
</evidence>
<dbReference type="EMBL" id="JAWSTH010000006">
    <property type="protein sequence ID" value="MDW5593505.1"/>
    <property type="molecule type" value="Genomic_DNA"/>
</dbReference>
<dbReference type="InterPro" id="IPR025997">
    <property type="entry name" value="SBP_2_dom"/>
</dbReference>
<dbReference type="SUPFAM" id="SSF53822">
    <property type="entry name" value="Periplasmic binding protein-like I"/>
    <property type="match status" value="1"/>
</dbReference>
<dbReference type="CDD" id="cd19995">
    <property type="entry name" value="PBP1_ABC_xylose_binding-like"/>
    <property type="match status" value="1"/>
</dbReference>
<evidence type="ECO:0000256" key="2">
    <source>
        <dbReference type="ARBA" id="ARBA00022729"/>
    </source>
</evidence>
<evidence type="ECO:0000256" key="4">
    <source>
        <dbReference type="SAM" id="SignalP"/>
    </source>
</evidence>
<reference evidence="6 7" key="2">
    <citation type="submission" date="2023-10" db="EMBL/GenBank/DDBJ databases">
        <authorList>
            <person name="Han X.F."/>
        </authorList>
    </citation>
    <scope>NUCLEOTIDE SEQUENCE [LARGE SCALE GENOMIC DNA]</scope>
    <source>
        <strain evidence="6 7">KCTC 39840</strain>
    </source>
</reference>
<comment type="caution">
    <text evidence="6">The sequence shown here is derived from an EMBL/GenBank/DDBJ whole genome shotgun (WGS) entry which is preliminary data.</text>
</comment>
<protein>
    <submittedName>
        <fullName evidence="6">Sugar ABC transporter substrate-binding protein</fullName>
    </submittedName>
</protein>
<feature type="region of interest" description="Disordered" evidence="3">
    <location>
        <begin position="28"/>
        <end position="52"/>
    </location>
</feature>
<dbReference type="Pfam" id="PF13407">
    <property type="entry name" value="Peripla_BP_4"/>
    <property type="match status" value="1"/>
</dbReference>
<feature type="domain" description="Periplasmic binding protein" evidence="5">
    <location>
        <begin position="59"/>
        <end position="322"/>
    </location>
</feature>
<proteinExistence type="predicted"/>
<keyword evidence="2 4" id="KW-0732">Signal</keyword>
<dbReference type="RefSeq" id="WP_318595766.1">
    <property type="nucleotide sequence ID" value="NZ_JAWSTH010000006.1"/>
</dbReference>
<name>A0ABU4HJS9_9ACTN</name>